<dbReference type="Pfam" id="PF20773">
    <property type="entry name" value="InhA-like_MAM"/>
    <property type="match status" value="1"/>
</dbReference>
<evidence type="ECO:0000313" key="4">
    <source>
        <dbReference type="Proteomes" id="UP001368318"/>
    </source>
</evidence>
<evidence type="ECO:0000256" key="1">
    <source>
        <dbReference type="SAM" id="SignalP"/>
    </source>
</evidence>
<feature type="domain" description="DUF5689" evidence="2">
    <location>
        <begin position="74"/>
        <end position="280"/>
    </location>
</feature>
<dbReference type="Gene3D" id="2.60.120.200">
    <property type="match status" value="2"/>
</dbReference>
<organism evidence="3 4">
    <name type="scientific">Mangrovimonas cancribranchiae</name>
    <dbReference type="NCBI Taxonomy" id="3080055"/>
    <lineage>
        <taxon>Bacteria</taxon>
        <taxon>Pseudomonadati</taxon>
        <taxon>Bacteroidota</taxon>
        <taxon>Flavobacteriia</taxon>
        <taxon>Flavobacteriales</taxon>
        <taxon>Flavobacteriaceae</taxon>
        <taxon>Mangrovimonas</taxon>
    </lineage>
</organism>
<keyword evidence="4" id="KW-1185">Reference proteome</keyword>
<dbReference type="InterPro" id="IPR043744">
    <property type="entry name" value="DUF5689"/>
</dbReference>
<evidence type="ECO:0000313" key="3">
    <source>
        <dbReference type="EMBL" id="WXA01538.1"/>
    </source>
</evidence>
<gene>
    <name evidence="3" type="ORF">R3L16_07175</name>
</gene>
<reference evidence="3 4" key="1">
    <citation type="submission" date="2023-10" db="EMBL/GenBank/DDBJ databases">
        <title>Culture-based analysis of two novel bacteria associated with mangrove crab gills.</title>
        <authorList>
            <person name="Yang X."/>
            <person name="Garuglieri E."/>
            <person name="Van Goethem M.W."/>
            <person name="Fusi M."/>
            <person name="Marasco R."/>
            <person name="Daffonchio D.G."/>
        </authorList>
    </citation>
    <scope>NUCLEOTIDE SEQUENCE [LARGE SCALE GENOMIC DNA]</scope>
    <source>
        <strain evidence="4">UG2_2</strain>
    </source>
</reference>
<dbReference type="Proteomes" id="UP001368318">
    <property type="component" value="Chromosome"/>
</dbReference>
<name>A0AAU6NWL3_9FLAO</name>
<feature type="chain" id="PRO_5043593506" evidence="1">
    <location>
        <begin position="33"/>
        <end position="662"/>
    </location>
</feature>
<evidence type="ECO:0000259" key="2">
    <source>
        <dbReference type="Pfam" id="PF18942"/>
    </source>
</evidence>
<dbReference type="NCBIfam" id="NF038128">
    <property type="entry name" value="choice_anch_J"/>
    <property type="match status" value="2"/>
</dbReference>
<dbReference type="Pfam" id="PF18942">
    <property type="entry name" value="DUF5689"/>
    <property type="match status" value="1"/>
</dbReference>
<dbReference type="PROSITE" id="PS51257">
    <property type="entry name" value="PROKAR_LIPOPROTEIN"/>
    <property type="match status" value="1"/>
</dbReference>
<feature type="signal peptide" evidence="1">
    <location>
        <begin position="1"/>
        <end position="32"/>
    </location>
</feature>
<protein>
    <submittedName>
        <fullName evidence="3">DUF5689 domain-containing protein</fullName>
    </submittedName>
</protein>
<dbReference type="EMBL" id="CP136924">
    <property type="protein sequence ID" value="WXA01538.1"/>
    <property type="molecule type" value="Genomic_DNA"/>
</dbReference>
<sequence length="662" mass="71596">MKNITSNIMKTTKILSLLSLMLFSFMTSCVNDDDYDIPTVNIEEPNITISNTISGIQTAYDESGQAVVSFSELFNLEGDDSYYIEGYVISNDEAGNIFKELIIQDAAENPTAGIRIRIDDPSLYDLYKPGRKIYINLNGLAINDYNGVYQIGLLGASSVDRISGANYTDYISRSPQMVAIVPMVITPDDYNSTPIDILVQIDNMQVPGNADGSVTYANVNDTNTVNRAIESCIDDSTIDMRNSGYADFKAYPMPTGQGSITAIFSQYNTSKQLFIRDTVDLVFNDERCDGNGGGNSGDCNFTISTESLPYTEDWSSYGSNPDYEDIVAPWISYVESGEREFSIRNFDGVNYAQLSAYNSGDAQNIAWLISPTVNMDDATEKIISFNMADAYSNGNPLTLHYSTDFDGSDCPDAFTWTEIGASEIAALNQNTGNYDNNYESTGDIDLSALSGDVTFAFIYEGGENDITTTVQISEVSIGGEGSGGGGSGNTGAVFSEDFESGTAYEDLDLAGWTNYNVNGGANVFQFRSYDSNMYAQTSAYNSSEDPYEVWLVTPSIDLTSSTSATLNFGTKDGYYNGDALTTYISTDFSGSGDPTTATWTELTGINYSTGNSGGYGDSFVNSGDIDLSAYAGQTVYIAFQYVGADGGVTTTYQIDNVEVSAN</sequence>
<keyword evidence="1" id="KW-0732">Signal</keyword>
<proteinExistence type="predicted"/>
<dbReference type="RefSeq" id="WP_338734180.1">
    <property type="nucleotide sequence ID" value="NZ_CP136924.1"/>
</dbReference>
<accession>A0AAU6NWL3</accession>
<dbReference type="AlphaFoldDB" id="A0AAU6NWL3"/>